<reference evidence="8 9" key="1">
    <citation type="submission" date="2020-07" db="EMBL/GenBank/DDBJ databases">
        <authorList>
            <person name="Feng H."/>
        </authorList>
    </citation>
    <scope>NUCLEOTIDE SEQUENCE [LARGE SCALE GENOMIC DNA]</scope>
    <source>
        <strain evidence="9">s-10</strain>
    </source>
</reference>
<dbReference type="Gene3D" id="1.20.1250.20">
    <property type="entry name" value="MFS general substrate transporter like domains"/>
    <property type="match status" value="2"/>
</dbReference>
<dbReference type="AlphaFoldDB" id="A0A7W2A923"/>
<organism evidence="8 9">
    <name type="scientific">Paenactinomyces guangxiensis</name>
    <dbReference type="NCBI Taxonomy" id="1490290"/>
    <lineage>
        <taxon>Bacteria</taxon>
        <taxon>Bacillati</taxon>
        <taxon>Bacillota</taxon>
        <taxon>Bacilli</taxon>
        <taxon>Bacillales</taxon>
        <taxon>Thermoactinomycetaceae</taxon>
        <taxon>Paenactinomyces</taxon>
    </lineage>
</organism>
<dbReference type="GO" id="GO:0005886">
    <property type="term" value="C:plasma membrane"/>
    <property type="evidence" value="ECO:0007669"/>
    <property type="project" value="UniProtKB-SubCell"/>
</dbReference>
<feature type="transmembrane region" description="Helical" evidence="6">
    <location>
        <begin position="73"/>
        <end position="93"/>
    </location>
</feature>
<name>A0A7W2A923_9BACL</name>
<gene>
    <name evidence="8" type="ORF">H1191_10725</name>
</gene>
<dbReference type="EMBL" id="JACEIQ010000009">
    <property type="protein sequence ID" value="MBA4494779.1"/>
    <property type="molecule type" value="Genomic_DNA"/>
</dbReference>
<feature type="transmembrane region" description="Helical" evidence="6">
    <location>
        <begin position="351"/>
        <end position="370"/>
    </location>
</feature>
<dbReference type="CDD" id="cd17353">
    <property type="entry name" value="MFS_OFA_like"/>
    <property type="match status" value="1"/>
</dbReference>
<dbReference type="RefSeq" id="WP_181752012.1">
    <property type="nucleotide sequence ID" value="NZ_JACEIQ010000009.1"/>
</dbReference>
<keyword evidence="4 6" id="KW-1133">Transmembrane helix</keyword>
<evidence type="ECO:0000256" key="6">
    <source>
        <dbReference type="SAM" id="Phobius"/>
    </source>
</evidence>
<feature type="transmembrane region" description="Helical" evidence="6">
    <location>
        <begin position="99"/>
        <end position="118"/>
    </location>
</feature>
<comment type="caution">
    <text evidence="8">The sequence shown here is derived from an EMBL/GenBank/DDBJ whole genome shotgun (WGS) entry which is preliminary data.</text>
</comment>
<keyword evidence="2" id="KW-0813">Transport</keyword>
<feature type="transmembrane region" description="Helical" evidence="6">
    <location>
        <begin position="317"/>
        <end position="339"/>
    </location>
</feature>
<keyword evidence="5 6" id="KW-0472">Membrane</keyword>
<dbReference type="GO" id="GO:0022857">
    <property type="term" value="F:transmembrane transporter activity"/>
    <property type="evidence" value="ECO:0007669"/>
    <property type="project" value="InterPro"/>
</dbReference>
<sequence length="420" mass="45076">MKQKNRWLIALSAVAIHLSIGSVYAYSVYKKPLTAELGWDSTDVAFAFTIAIFFLGLSAALFGRFVERRGPRFSAMAAAILFAGGLVGAGLSISAGSLWGFYLTYGVIGGLGLGIGYISPVSTLVKWFPDRRGLATGMAVFGFGVGSLVAGPVAAALMQTVGIPPTFYILGASYFLLMFLGASYIERPPEGWKPEGMKKDTDTGGIPRVKADLAQLTANEAVKTRRFWMLWLMMLVNISSGIMLISVASPMAQEKVGMTPIAAAGMVGLMGIFNGGGRIVWAALSDYIGRPNVYLTFFIIQLIAFLVLPVVTSAILFQIFIYTILTIYGGGFSSLPAFIADLFGTKELGAIHGYLLTAWSLAGVVGPMAVAYIRETTNSYNSAFYIFAVLLAIALVTSLLIRLDIRRIRKQGGQLELKKA</sequence>
<protein>
    <submittedName>
        <fullName evidence="8">OFA family MFS transporter</fullName>
    </submittedName>
</protein>
<feature type="transmembrane region" description="Helical" evidence="6">
    <location>
        <begin position="139"/>
        <end position="161"/>
    </location>
</feature>
<evidence type="ECO:0000256" key="2">
    <source>
        <dbReference type="ARBA" id="ARBA00022448"/>
    </source>
</evidence>
<dbReference type="Pfam" id="PF07690">
    <property type="entry name" value="MFS_1"/>
    <property type="match status" value="1"/>
</dbReference>
<feature type="transmembrane region" description="Helical" evidence="6">
    <location>
        <begin position="44"/>
        <end position="66"/>
    </location>
</feature>
<keyword evidence="9" id="KW-1185">Reference proteome</keyword>
<proteinExistence type="predicted"/>
<evidence type="ECO:0000313" key="8">
    <source>
        <dbReference type="EMBL" id="MBA4494779.1"/>
    </source>
</evidence>
<dbReference type="InterPro" id="IPR011701">
    <property type="entry name" value="MFS"/>
</dbReference>
<dbReference type="Proteomes" id="UP000535491">
    <property type="component" value="Unassembled WGS sequence"/>
</dbReference>
<dbReference type="InterPro" id="IPR020846">
    <property type="entry name" value="MFS_dom"/>
</dbReference>
<dbReference type="SUPFAM" id="SSF103473">
    <property type="entry name" value="MFS general substrate transporter"/>
    <property type="match status" value="1"/>
</dbReference>
<dbReference type="PROSITE" id="PS50850">
    <property type="entry name" value="MFS"/>
    <property type="match status" value="1"/>
</dbReference>
<feature type="transmembrane region" description="Helical" evidence="6">
    <location>
        <begin position="293"/>
        <end position="311"/>
    </location>
</feature>
<evidence type="ECO:0000259" key="7">
    <source>
        <dbReference type="PROSITE" id="PS50850"/>
    </source>
</evidence>
<evidence type="ECO:0000256" key="3">
    <source>
        <dbReference type="ARBA" id="ARBA00022692"/>
    </source>
</evidence>
<keyword evidence="3 6" id="KW-0812">Transmembrane</keyword>
<dbReference type="PANTHER" id="PTHR11360">
    <property type="entry name" value="MONOCARBOXYLATE TRANSPORTER"/>
    <property type="match status" value="1"/>
</dbReference>
<evidence type="ECO:0000313" key="9">
    <source>
        <dbReference type="Proteomes" id="UP000535491"/>
    </source>
</evidence>
<accession>A0A7W2A923</accession>
<evidence type="ECO:0000256" key="1">
    <source>
        <dbReference type="ARBA" id="ARBA00004651"/>
    </source>
</evidence>
<feature type="transmembrane region" description="Helical" evidence="6">
    <location>
        <begin position="167"/>
        <end position="185"/>
    </location>
</feature>
<evidence type="ECO:0000256" key="5">
    <source>
        <dbReference type="ARBA" id="ARBA00023136"/>
    </source>
</evidence>
<feature type="transmembrane region" description="Helical" evidence="6">
    <location>
        <begin position="382"/>
        <end position="401"/>
    </location>
</feature>
<evidence type="ECO:0000256" key="4">
    <source>
        <dbReference type="ARBA" id="ARBA00022989"/>
    </source>
</evidence>
<feature type="domain" description="Major facilitator superfamily (MFS) profile" evidence="7">
    <location>
        <begin position="5"/>
        <end position="406"/>
    </location>
</feature>
<feature type="transmembrane region" description="Helical" evidence="6">
    <location>
        <begin position="261"/>
        <end position="281"/>
    </location>
</feature>
<dbReference type="InterPro" id="IPR050327">
    <property type="entry name" value="Proton-linked_MCT"/>
</dbReference>
<dbReference type="PANTHER" id="PTHR11360:SF317">
    <property type="entry name" value="MAJOR FACILITATOR SUPERFAMILY (MFS) PROFILE DOMAIN-CONTAINING PROTEIN-RELATED"/>
    <property type="match status" value="1"/>
</dbReference>
<dbReference type="InterPro" id="IPR036259">
    <property type="entry name" value="MFS_trans_sf"/>
</dbReference>
<feature type="transmembrane region" description="Helical" evidence="6">
    <location>
        <begin position="228"/>
        <end position="249"/>
    </location>
</feature>
<comment type="subcellular location">
    <subcellularLocation>
        <location evidence="1">Cell membrane</location>
        <topology evidence="1">Multi-pass membrane protein</topology>
    </subcellularLocation>
</comment>